<dbReference type="Gene3D" id="3.40.50.1820">
    <property type="entry name" value="alpha/beta hydrolase"/>
    <property type="match status" value="1"/>
</dbReference>
<dbReference type="PRINTS" id="PR00412">
    <property type="entry name" value="EPOXHYDRLASE"/>
</dbReference>
<evidence type="ECO:0000256" key="1">
    <source>
        <dbReference type="ARBA" id="ARBA00038128"/>
    </source>
</evidence>
<name>A0A221SU58_9DEIO</name>
<dbReference type="AlphaFoldDB" id="A0A221SU58"/>
<proteinExistence type="inferred from homology"/>
<dbReference type="PRINTS" id="PR00111">
    <property type="entry name" value="ABHYDROLASE"/>
</dbReference>
<organism evidence="3 4">
    <name type="scientific">Deinococcus ficus</name>
    <dbReference type="NCBI Taxonomy" id="317577"/>
    <lineage>
        <taxon>Bacteria</taxon>
        <taxon>Thermotogati</taxon>
        <taxon>Deinococcota</taxon>
        <taxon>Deinococci</taxon>
        <taxon>Deinococcales</taxon>
        <taxon>Deinococcaceae</taxon>
        <taxon>Deinococcus</taxon>
    </lineage>
</organism>
<evidence type="ECO:0000313" key="3">
    <source>
        <dbReference type="EMBL" id="ASN80199.1"/>
    </source>
</evidence>
<keyword evidence="4" id="KW-1185">Reference proteome</keyword>
<sequence>MPTIQTRHFKAPQTELYYESYGEGRPVVLIHGWPLSGRMWERQVDALRHAGFRTVTYDRRGFGQSGKTPTGYEYDTFAADLNDLLETLDLRDVTLVGFSMGGGEVARYAAHYGAGRLRSAVMMGAVPPLLLQTADNPDGPMTPDAIQGMVQGIAQNRPKFFGEFARAFFNLDRHADLLGEEYLAFTAGLIYQASPVATQACVHAFSETDFRADLPHLTVPTLILHGDSDQIVPFEKSGARMPEFLPQSHTEVIKDGPHGLYVTHADEVNRALLAFLNR</sequence>
<dbReference type="PANTHER" id="PTHR43433:SF4">
    <property type="entry name" value="NON-HEME CHLOROPEROXIDASE-RELATED"/>
    <property type="match status" value="1"/>
</dbReference>
<dbReference type="InterPro" id="IPR000073">
    <property type="entry name" value="AB_hydrolase_1"/>
</dbReference>
<dbReference type="RefSeq" id="WP_051307451.1">
    <property type="nucleotide sequence ID" value="NZ_CP021081.1"/>
</dbReference>
<dbReference type="Proteomes" id="UP000259030">
    <property type="component" value="Chromosome"/>
</dbReference>
<feature type="domain" description="AB hydrolase-1" evidence="2">
    <location>
        <begin position="26"/>
        <end position="264"/>
    </location>
</feature>
<dbReference type="FunFam" id="3.40.50.1820:FF:000205">
    <property type="entry name" value="Non-haem bromoperoxidase BPO-A2"/>
    <property type="match status" value="1"/>
</dbReference>
<accession>A0A221SU58</accession>
<dbReference type="EMBL" id="CP021081">
    <property type="protein sequence ID" value="ASN80199.1"/>
    <property type="molecule type" value="Genomic_DNA"/>
</dbReference>
<protein>
    <submittedName>
        <fullName evidence="3">Alpha/beta hydrolase</fullName>
    </submittedName>
</protein>
<evidence type="ECO:0000259" key="2">
    <source>
        <dbReference type="Pfam" id="PF00561"/>
    </source>
</evidence>
<dbReference type="GO" id="GO:0016787">
    <property type="term" value="F:hydrolase activity"/>
    <property type="evidence" value="ECO:0007669"/>
    <property type="project" value="UniProtKB-KW"/>
</dbReference>
<dbReference type="InterPro" id="IPR000639">
    <property type="entry name" value="Epox_hydrolase-like"/>
</dbReference>
<dbReference type="PANTHER" id="PTHR43433">
    <property type="entry name" value="HYDROLASE, ALPHA/BETA FOLD FAMILY PROTEIN"/>
    <property type="match status" value="1"/>
</dbReference>
<dbReference type="Pfam" id="PF00561">
    <property type="entry name" value="Abhydrolase_1"/>
    <property type="match status" value="1"/>
</dbReference>
<dbReference type="InterPro" id="IPR050471">
    <property type="entry name" value="AB_hydrolase"/>
</dbReference>
<evidence type="ECO:0000313" key="4">
    <source>
        <dbReference type="Proteomes" id="UP000259030"/>
    </source>
</evidence>
<keyword evidence="3" id="KW-0378">Hydrolase</keyword>
<dbReference type="InterPro" id="IPR029058">
    <property type="entry name" value="AB_hydrolase_fold"/>
</dbReference>
<dbReference type="STRING" id="317577.GCA_000419625_00444"/>
<comment type="similarity">
    <text evidence="1">Belongs to the AB hydrolase superfamily. Bacterial non-heme haloperoxidase / perhydrolase family.</text>
</comment>
<dbReference type="KEGG" id="dfc:DFI_03480"/>
<gene>
    <name evidence="3" type="ORF">DFI_03480</name>
</gene>
<dbReference type="SUPFAM" id="SSF53474">
    <property type="entry name" value="alpha/beta-Hydrolases"/>
    <property type="match status" value="1"/>
</dbReference>
<reference evidence="3 4" key="1">
    <citation type="submission" date="2017-05" db="EMBL/GenBank/DDBJ databases">
        <title>The complete genome sequence of Deinococcus ficus isolated from the rhizosphere of the Ficus religiosa L. in Taiwan.</title>
        <authorList>
            <person name="Wu K.-M."/>
            <person name="Liao T.-L."/>
            <person name="Liu Y.-M."/>
            <person name="Young C.-C."/>
            <person name="Tsai S.-F."/>
        </authorList>
    </citation>
    <scope>NUCLEOTIDE SEQUENCE [LARGE SCALE GENOMIC DNA]</scope>
    <source>
        <strain evidence="3 4">CC-FR2-10</strain>
    </source>
</reference>